<evidence type="ECO:0000256" key="5">
    <source>
        <dbReference type="ARBA" id="ARBA00022840"/>
    </source>
</evidence>
<keyword evidence="3 12" id="KW-0547">Nucleotide-binding</keyword>
<dbReference type="InterPro" id="IPR044799">
    <property type="entry name" value="SOG1-like"/>
</dbReference>
<dbReference type="InterPro" id="IPR011009">
    <property type="entry name" value="Kinase-like_dom_sf"/>
</dbReference>
<dbReference type="InterPro" id="IPR001245">
    <property type="entry name" value="Ser-Thr/Tyr_kinase_cat_dom"/>
</dbReference>
<evidence type="ECO:0000313" key="17">
    <source>
        <dbReference type="Proteomes" id="UP000585474"/>
    </source>
</evidence>
<dbReference type="InterPro" id="IPR008271">
    <property type="entry name" value="Ser/Thr_kinase_AS"/>
</dbReference>
<dbReference type="PANTHER" id="PTHR31079">
    <property type="entry name" value="NAC DOMAIN-CONTAINING PROTEIN 73"/>
    <property type="match status" value="1"/>
</dbReference>
<reference evidence="16 17" key="1">
    <citation type="submission" date="2019-07" db="EMBL/GenBank/DDBJ databases">
        <title>De Novo Assembly of kiwifruit Actinidia rufa.</title>
        <authorList>
            <person name="Sugita-Konishi S."/>
            <person name="Sato K."/>
            <person name="Mori E."/>
            <person name="Abe Y."/>
            <person name="Kisaki G."/>
            <person name="Hamano K."/>
            <person name="Suezawa K."/>
            <person name="Otani M."/>
            <person name="Fukuda T."/>
            <person name="Manabe T."/>
            <person name="Gomi K."/>
            <person name="Tabuchi M."/>
            <person name="Akimitsu K."/>
            <person name="Kataoka I."/>
        </authorList>
    </citation>
    <scope>NUCLEOTIDE SEQUENCE [LARGE SCALE GENOMIC DNA]</scope>
    <source>
        <strain evidence="17">cv. Fuchu</strain>
    </source>
</reference>
<sequence length="758" mass="85132">MGSGFGFYSMGEFNLDAKWVIDPKLLFVGPKIGEGAHAKVYEGKYKNQAVAIKIVPKGDTPEEVAKREARFAREVAMLSRLQHKNLVKFIGACKEPVMVIVTELLLGGTLRKYLLNMRPSCLDIHDAIGFALDITRAMECLHSHGIIHRDLKPENLLLTADHKTIKLADFGLAREESLTEMMTAETGTYRWMAPELYSTVTLRHGEKKHYNHKVDAYSFAIVLWELIHNKLPFQGMSNLQAAYAAAFKNTRPSADDLPVDLALIVTSCWREDPNARPNFSQITQMLLKYLSTISPPEPTIPPRIFTYENAVLPPKSPGTSSLMHVRDDSGETPMSSTENKPRDVGSVYHFHICDSGNMSRKFGEFTQDRTRIPLDKRSWIIDYKGIATKVKCAGLSPAYQIKDCGANRECPKCHYLIDNSDVLHEWPGLPAGVKFDPSDVELLEHLAAKCGVGNSKPHMFIDEFISTVDREEGICYTHPENLPEVSKLDMTGMKLIINAYATGQRKRRRIHNQDSMKKEGVRWHKTGKTKCVMENGVQKGYKKIMVLYRTSTKGSKPDKANWVMHQYHLGTAEDEIEGQFVVSKILYQLQKQSDNTDSSRVMEDSDLGTIQTVPRTPKTNTPNPPRPWKSFSCDDVTDDYLILPKSSVQEAEFIAETSHQSISGPPYKEETETHTWLAGESQAVDGNADDPLLCDEKLNSYVDLDDLGLNDCPSNDFSRLTPDVPGVDRINPPCGIVDLENLELDAPLDFQLAVSFFF</sequence>
<evidence type="ECO:0000259" key="14">
    <source>
        <dbReference type="PROSITE" id="PS50011"/>
    </source>
</evidence>
<evidence type="ECO:0000256" key="9">
    <source>
        <dbReference type="ARBA" id="ARBA00023242"/>
    </source>
</evidence>
<name>A0A7J0H7H1_9ERIC</name>
<evidence type="ECO:0000256" key="4">
    <source>
        <dbReference type="ARBA" id="ARBA00022777"/>
    </source>
</evidence>
<keyword evidence="7" id="KW-0238">DNA-binding</keyword>
<dbReference type="GO" id="GO:0005634">
    <property type="term" value="C:nucleus"/>
    <property type="evidence" value="ECO:0007669"/>
    <property type="project" value="TreeGrafter"/>
</dbReference>
<evidence type="ECO:0000256" key="8">
    <source>
        <dbReference type="ARBA" id="ARBA00023163"/>
    </source>
</evidence>
<evidence type="ECO:0000256" key="10">
    <source>
        <dbReference type="ARBA" id="ARBA00047899"/>
    </source>
</evidence>
<organism evidence="16 17">
    <name type="scientific">Actinidia rufa</name>
    <dbReference type="NCBI Taxonomy" id="165716"/>
    <lineage>
        <taxon>Eukaryota</taxon>
        <taxon>Viridiplantae</taxon>
        <taxon>Streptophyta</taxon>
        <taxon>Embryophyta</taxon>
        <taxon>Tracheophyta</taxon>
        <taxon>Spermatophyta</taxon>
        <taxon>Magnoliopsida</taxon>
        <taxon>eudicotyledons</taxon>
        <taxon>Gunneridae</taxon>
        <taxon>Pentapetalae</taxon>
        <taxon>asterids</taxon>
        <taxon>Ericales</taxon>
        <taxon>Actinidiaceae</taxon>
        <taxon>Actinidia</taxon>
    </lineage>
</organism>
<proteinExistence type="predicted"/>
<evidence type="ECO:0000259" key="15">
    <source>
        <dbReference type="PROSITE" id="PS51005"/>
    </source>
</evidence>
<evidence type="ECO:0000256" key="6">
    <source>
        <dbReference type="ARBA" id="ARBA00023015"/>
    </source>
</evidence>
<dbReference type="PROSITE" id="PS00107">
    <property type="entry name" value="PROTEIN_KINASE_ATP"/>
    <property type="match status" value="1"/>
</dbReference>
<evidence type="ECO:0000256" key="13">
    <source>
        <dbReference type="SAM" id="MobiDB-lite"/>
    </source>
</evidence>
<dbReference type="Pfam" id="PF02365">
    <property type="entry name" value="NAM"/>
    <property type="match status" value="1"/>
</dbReference>
<feature type="binding site" evidence="12">
    <location>
        <position position="53"/>
    </location>
    <ligand>
        <name>ATP</name>
        <dbReference type="ChEBI" id="CHEBI:30616"/>
    </ligand>
</feature>
<protein>
    <submittedName>
        <fullName evidence="16">Protein kinase superfamily protein</fullName>
    </submittedName>
</protein>
<dbReference type="InterPro" id="IPR003441">
    <property type="entry name" value="NAC-dom"/>
</dbReference>
<dbReference type="SUPFAM" id="SSF56112">
    <property type="entry name" value="Protein kinase-like (PK-like)"/>
    <property type="match status" value="1"/>
</dbReference>
<accession>A0A7J0H7H1</accession>
<dbReference type="PANTHER" id="PTHR31079:SF2">
    <property type="entry name" value="NAC DOMAIN CONTAINING PROTEIN 44-RELATED"/>
    <property type="match status" value="1"/>
</dbReference>
<evidence type="ECO:0000256" key="11">
    <source>
        <dbReference type="ARBA" id="ARBA00048679"/>
    </source>
</evidence>
<evidence type="ECO:0000256" key="12">
    <source>
        <dbReference type="PROSITE-ProRule" id="PRU10141"/>
    </source>
</evidence>
<keyword evidence="8" id="KW-0804">Transcription</keyword>
<dbReference type="AlphaFoldDB" id="A0A7J0H7H1"/>
<comment type="catalytic activity">
    <reaction evidence="10">
        <text>L-threonyl-[protein] + ATP = O-phospho-L-threonyl-[protein] + ADP + H(+)</text>
        <dbReference type="Rhea" id="RHEA:46608"/>
        <dbReference type="Rhea" id="RHEA-COMP:11060"/>
        <dbReference type="Rhea" id="RHEA-COMP:11605"/>
        <dbReference type="ChEBI" id="CHEBI:15378"/>
        <dbReference type="ChEBI" id="CHEBI:30013"/>
        <dbReference type="ChEBI" id="CHEBI:30616"/>
        <dbReference type="ChEBI" id="CHEBI:61977"/>
        <dbReference type="ChEBI" id="CHEBI:456216"/>
        <dbReference type="EC" id="2.7.11.1"/>
    </reaction>
</comment>
<dbReference type="Pfam" id="PF07714">
    <property type="entry name" value="PK_Tyr_Ser-Thr"/>
    <property type="match status" value="1"/>
</dbReference>
<feature type="region of interest" description="Disordered" evidence="13">
    <location>
        <begin position="593"/>
        <end position="630"/>
    </location>
</feature>
<evidence type="ECO:0000256" key="1">
    <source>
        <dbReference type="ARBA" id="ARBA00022527"/>
    </source>
</evidence>
<keyword evidence="9" id="KW-0539">Nucleus</keyword>
<keyword evidence="2" id="KW-0808">Transferase</keyword>
<gene>
    <name evidence="16" type="ORF">Acr_27g0007890</name>
</gene>
<keyword evidence="1" id="KW-0723">Serine/threonine-protein kinase</keyword>
<dbReference type="GO" id="GO:0005524">
    <property type="term" value="F:ATP binding"/>
    <property type="evidence" value="ECO:0007669"/>
    <property type="project" value="UniProtKB-UniRule"/>
</dbReference>
<dbReference type="FunFam" id="3.30.200.20:FF:000034">
    <property type="entry name" value="Kinase suppressor of Ras 1"/>
    <property type="match status" value="1"/>
</dbReference>
<keyword evidence="4 16" id="KW-0418">Kinase</keyword>
<evidence type="ECO:0000256" key="2">
    <source>
        <dbReference type="ARBA" id="ARBA00022679"/>
    </source>
</evidence>
<dbReference type="InterPro" id="IPR036093">
    <property type="entry name" value="NAC_dom_sf"/>
</dbReference>
<comment type="catalytic activity">
    <reaction evidence="11">
        <text>L-seryl-[protein] + ATP = O-phospho-L-seryl-[protein] + ADP + H(+)</text>
        <dbReference type="Rhea" id="RHEA:17989"/>
        <dbReference type="Rhea" id="RHEA-COMP:9863"/>
        <dbReference type="Rhea" id="RHEA-COMP:11604"/>
        <dbReference type="ChEBI" id="CHEBI:15378"/>
        <dbReference type="ChEBI" id="CHEBI:29999"/>
        <dbReference type="ChEBI" id="CHEBI:30616"/>
        <dbReference type="ChEBI" id="CHEBI:83421"/>
        <dbReference type="ChEBI" id="CHEBI:456216"/>
        <dbReference type="EC" id="2.7.11.1"/>
    </reaction>
</comment>
<dbReference type="CDD" id="cd13999">
    <property type="entry name" value="STKc_MAP3K-like"/>
    <property type="match status" value="1"/>
</dbReference>
<dbReference type="Gene3D" id="2.170.150.80">
    <property type="entry name" value="NAC domain"/>
    <property type="match status" value="1"/>
</dbReference>
<dbReference type="GO" id="GO:0000976">
    <property type="term" value="F:transcription cis-regulatory region binding"/>
    <property type="evidence" value="ECO:0007669"/>
    <property type="project" value="TreeGrafter"/>
</dbReference>
<keyword evidence="17" id="KW-1185">Reference proteome</keyword>
<dbReference type="InterPro" id="IPR017441">
    <property type="entry name" value="Protein_kinase_ATP_BS"/>
</dbReference>
<dbReference type="EMBL" id="BJWL01000027">
    <property type="protein sequence ID" value="GFZ19050.1"/>
    <property type="molecule type" value="Genomic_DNA"/>
</dbReference>
<dbReference type="Gene3D" id="1.10.510.10">
    <property type="entry name" value="Transferase(Phosphotransferase) domain 1"/>
    <property type="match status" value="1"/>
</dbReference>
<comment type="caution">
    <text evidence="16">The sequence shown here is derived from an EMBL/GenBank/DDBJ whole genome shotgun (WGS) entry which is preliminary data.</text>
</comment>
<dbReference type="PRINTS" id="PR00109">
    <property type="entry name" value="TYRKINASE"/>
</dbReference>
<keyword evidence="6" id="KW-0805">Transcription regulation</keyword>
<feature type="region of interest" description="Disordered" evidence="13">
    <location>
        <begin position="317"/>
        <end position="340"/>
    </location>
</feature>
<dbReference type="PROSITE" id="PS51005">
    <property type="entry name" value="NAC"/>
    <property type="match status" value="1"/>
</dbReference>
<dbReference type="FunFam" id="2.170.150.80:FF:000009">
    <property type="entry name" value="NAC domain-containing protein 8"/>
    <property type="match status" value="1"/>
</dbReference>
<keyword evidence="5 12" id="KW-0067">ATP-binding</keyword>
<dbReference type="PROSITE" id="PS00108">
    <property type="entry name" value="PROTEIN_KINASE_ST"/>
    <property type="match status" value="1"/>
</dbReference>
<dbReference type="InterPro" id="IPR000719">
    <property type="entry name" value="Prot_kinase_dom"/>
</dbReference>
<dbReference type="Gene3D" id="3.30.200.20">
    <property type="entry name" value="Phosphorylase Kinase, domain 1"/>
    <property type="match status" value="1"/>
</dbReference>
<feature type="domain" description="NAC" evidence="15">
    <location>
        <begin position="429"/>
        <end position="588"/>
    </location>
</feature>
<dbReference type="GO" id="GO:0004674">
    <property type="term" value="F:protein serine/threonine kinase activity"/>
    <property type="evidence" value="ECO:0007669"/>
    <property type="project" value="UniProtKB-KW"/>
</dbReference>
<dbReference type="Proteomes" id="UP000585474">
    <property type="component" value="Unassembled WGS sequence"/>
</dbReference>
<feature type="domain" description="Protein kinase" evidence="14">
    <location>
        <begin position="26"/>
        <end position="290"/>
    </location>
</feature>
<evidence type="ECO:0000256" key="3">
    <source>
        <dbReference type="ARBA" id="ARBA00022741"/>
    </source>
</evidence>
<dbReference type="SMART" id="SM00220">
    <property type="entry name" value="S_TKc"/>
    <property type="match status" value="1"/>
</dbReference>
<dbReference type="OrthoDB" id="643388at2759"/>
<evidence type="ECO:0000256" key="7">
    <source>
        <dbReference type="ARBA" id="ARBA00023125"/>
    </source>
</evidence>
<evidence type="ECO:0000313" key="16">
    <source>
        <dbReference type="EMBL" id="GFZ19050.1"/>
    </source>
</evidence>
<dbReference type="PROSITE" id="PS50011">
    <property type="entry name" value="PROTEIN_KINASE_DOM"/>
    <property type="match status" value="1"/>
</dbReference>
<dbReference type="SUPFAM" id="SSF101941">
    <property type="entry name" value="NAC domain"/>
    <property type="match status" value="1"/>
</dbReference>
<dbReference type="GO" id="GO:0003700">
    <property type="term" value="F:DNA-binding transcription factor activity"/>
    <property type="evidence" value="ECO:0007669"/>
    <property type="project" value="InterPro"/>
</dbReference>